<dbReference type="PANTHER" id="PTHR35007:SF2">
    <property type="entry name" value="PILUS ASSEMBLE PROTEIN"/>
    <property type="match status" value="1"/>
</dbReference>
<dbReference type="InterPro" id="IPR018076">
    <property type="entry name" value="T2SS_GspF_dom"/>
</dbReference>
<dbReference type="EMBL" id="AP019367">
    <property type="protein sequence ID" value="BBH50675.1"/>
    <property type="molecule type" value="Genomic_DNA"/>
</dbReference>
<evidence type="ECO:0000259" key="7">
    <source>
        <dbReference type="Pfam" id="PF00482"/>
    </source>
</evidence>
<evidence type="ECO:0000256" key="6">
    <source>
        <dbReference type="SAM" id="Phobius"/>
    </source>
</evidence>
<evidence type="ECO:0000256" key="5">
    <source>
        <dbReference type="ARBA" id="ARBA00023136"/>
    </source>
</evidence>
<reference evidence="9" key="1">
    <citation type="submission" date="2018-11" db="EMBL/GenBank/DDBJ databases">
        <title>Comparative genomics of Parolsenella catena and Libanicoccus massiliensis: Reclassification of Libanicoccus massiliensis as Parolsenella massiliensis comb. nov.</title>
        <authorList>
            <person name="Sakamoto M."/>
            <person name="Ikeyama N."/>
            <person name="Murakami T."/>
            <person name="Mori H."/>
            <person name="Yuki M."/>
            <person name="Ohkuma M."/>
        </authorList>
    </citation>
    <scope>NUCLEOTIDE SEQUENCE [LARGE SCALE GENOMIC DNA]</scope>
    <source>
        <strain evidence="9">JCM 31932</strain>
    </source>
</reference>
<keyword evidence="4 6" id="KW-1133">Transmembrane helix</keyword>
<feature type="transmembrane region" description="Helical" evidence="6">
    <location>
        <begin position="174"/>
        <end position="199"/>
    </location>
</feature>
<name>A0A3G9KB00_9ACTN</name>
<keyword evidence="3 6" id="KW-0812">Transmembrane</keyword>
<keyword evidence="2" id="KW-1003">Cell membrane</keyword>
<dbReference type="Proteomes" id="UP000273154">
    <property type="component" value="Chromosome"/>
</dbReference>
<feature type="domain" description="Type II secretion system protein GspF" evidence="7">
    <location>
        <begin position="65"/>
        <end position="191"/>
    </location>
</feature>
<evidence type="ECO:0000256" key="1">
    <source>
        <dbReference type="ARBA" id="ARBA00004651"/>
    </source>
</evidence>
<keyword evidence="5 6" id="KW-0472">Membrane</keyword>
<evidence type="ECO:0000313" key="9">
    <source>
        <dbReference type="Proteomes" id="UP000273154"/>
    </source>
</evidence>
<evidence type="ECO:0000256" key="2">
    <source>
        <dbReference type="ARBA" id="ARBA00022475"/>
    </source>
</evidence>
<sequence length="201" mass="21238">MWWLACGAMAAVGSYVLAAGRDDGAGGTREVVARLKGIPALRRAREREAGACAVAACERQMPEMLDILALGLSAGLSFDASLELYCSGSDDELAQRLLATMRGWQMGLEGRREALEGLAARVSAPSLVRFCASVSEALSFGAPLAQTLERQADAIREEQRVSVEQRIEEVPVRMLVPLGTLVVPAMLLAILGPLLCAALGG</sequence>
<dbReference type="PANTHER" id="PTHR35007">
    <property type="entry name" value="INTEGRAL MEMBRANE PROTEIN-RELATED"/>
    <property type="match status" value="1"/>
</dbReference>
<dbReference type="KEGG" id="pcat:Pcatena_12620"/>
<evidence type="ECO:0000313" key="8">
    <source>
        <dbReference type="EMBL" id="BBH50675.1"/>
    </source>
</evidence>
<dbReference type="Pfam" id="PF00482">
    <property type="entry name" value="T2SSF"/>
    <property type="match status" value="1"/>
</dbReference>
<protein>
    <recommendedName>
        <fullName evidence="7">Type II secretion system protein GspF domain-containing protein</fullName>
    </recommendedName>
</protein>
<gene>
    <name evidence="8" type="ORF">Pcatena_12620</name>
</gene>
<dbReference type="AlphaFoldDB" id="A0A3G9KB00"/>
<accession>A0A3G9KB00</accession>
<evidence type="ECO:0000256" key="3">
    <source>
        <dbReference type="ARBA" id="ARBA00022692"/>
    </source>
</evidence>
<evidence type="ECO:0000256" key="4">
    <source>
        <dbReference type="ARBA" id="ARBA00022989"/>
    </source>
</evidence>
<dbReference type="GO" id="GO:0005886">
    <property type="term" value="C:plasma membrane"/>
    <property type="evidence" value="ECO:0007669"/>
    <property type="project" value="UniProtKB-SubCell"/>
</dbReference>
<comment type="subcellular location">
    <subcellularLocation>
        <location evidence="1">Cell membrane</location>
        <topology evidence="1">Multi-pass membrane protein</topology>
    </subcellularLocation>
</comment>
<organism evidence="8 9">
    <name type="scientific">Parolsenella catena</name>
    <dbReference type="NCBI Taxonomy" id="2003188"/>
    <lineage>
        <taxon>Bacteria</taxon>
        <taxon>Bacillati</taxon>
        <taxon>Actinomycetota</taxon>
        <taxon>Coriobacteriia</taxon>
        <taxon>Coriobacteriales</taxon>
        <taxon>Atopobiaceae</taxon>
        <taxon>Parolsenella</taxon>
    </lineage>
</organism>
<proteinExistence type="predicted"/>
<keyword evidence="9" id="KW-1185">Reference proteome</keyword>